<keyword evidence="6" id="KW-1185">Reference proteome</keyword>
<dbReference type="InterPro" id="IPR012610">
    <property type="entry name" value="SASP_SspH"/>
</dbReference>
<dbReference type="GO" id="GO:0030435">
    <property type="term" value="P:sporulation resulting in formation of a cellular spore"/>
    <property type="evidence" value="ECO:0007669"/>
    <property type="project" value="UniProtKB-KW"/>
</dbReference>
<dbReference type="OrthoDB" id="1683648at2"/>
<sequence>MDAQRAQEILNSPEMFHVTYNGEKIYIEHVDRSNGQATVHPLHNPEQKISVEINQLMEQ</sequence>
<evidence type="ECO:0000256" key="2">
    <source>
        <dbReference type="ARBA" id="ARBA00006573"/>
    </source>
</evidence>
<name>A0A7C8KQL8_9BACI</name>
<comment type="subcellular location">
    <subcellularLocation>
        <location evidence="1 4">Spore core</location>
    </subcellularLocation>
</comment>
<evidence type="ECO:0000313" key="5">
    <source>
        <dbReference type="EMBL" id="KAB8127461.1"/>
    </source>
</evidence>
<reference evidence="5 6" key="1">
    <citation type="submission" date="2019-10" db="EMBL/GenBank/DDBJ databases">
        <title>Gracilibacillus sp. nov. isolated from rice seeds.</title>
        <authorList>
            <person name="He S."/>
        </authorList>
    </citation>
    <scope>NUCLEOTIDE SEQUENCE [LARGE SCALE GENOMIC DNA]</scope>
    <source>
        <strain evidence="5 6">TD8</strain>
    </source>
</reference>
<dbReference type="HAMAP" id="MF_00667">
    <property type="entry name" value="SspH"/>
    <property type="match status" value="1"/>
</dbReference>
<evidence type="ECO:0000256" key="3">
    <source>
        <dbReference type="ARBA" id="ARBA00022969"/>
    </source>
</evidence>
<dbReference type="GO" id="GO:0030436">
    <property type="term" value="P:asexual sporulation"/>
    <property type="evidence" value="ECO:0007669"/>
    <property type="project" value="UniProtKB-UniRule"/>
</dbReference>
<evidence type="ECO:0000256" key="1">
    <source>
        <dbReference type="ARBA" id="ARBA00004288"/>
    </source>
</evidence>
<keyword evidence="3 4" id="KW-0749">Sporulation</keyword>
<dbReference type="NCBIfam" id="TIGR02861">
    <property type="entry name" value="SASP_H"/>
    <property type="match status" value="1"/>
</dbReference>
<evidence type="ECO:0000313" key="6">
    <source>
        <dbReference type="Proteomes" id="UP000480246"/>
    </source>
</evidence>
<dbReference type="Pfam" id="PF08141">
    <property type="entry name" value="SspH"/>
    <property type="match status" value="1"/>
</dbReference>
<dbReference type="RefSeq" id="WP_153406203.1">
    <property type="nucleotide sequence ID" value="NZ_ML762442.1"/>
</dbReference>
<comment type="induction">
    <text evidence="4">Expressed only in the forespore compartment of sporulating cells.</text>
</comment>
<dbReference type="GO" id="GO:0042601">
    <property type="term" value="C:endospore-forming forespore"/>
    <property type="evidence" value="ECO:0007669"/>
    <property type="project" value="InterPro"/>
</dbReference>
<comment type="caution">
    <text evidence="5">The sequence shown here is derived from an EMBL/GenBank/DDBJ whole genome shotgun (WGS) entry which is preliminary data.</text>
</comment>
<evidence type="ECO:0000256" key="4">
    <source>
        <dbReference type="HAMAP-Rule" id="MF_00667"/>
    </source>
</evidence>
<comment type="similarity">
    <text evidence="2 4">Belongs to the SspH family.</text>
</comment>
<accession>A0A7C8KQL8</accession>
<proteinExistence type="evidence at transcript level"/>
<dbReference type="EMBL" id="WEID01000091">
    <property type="protein sequence ID" value="KAB8127461.1"/>
    <property type="molecule type" value="Genomic_DNA"/>
</dbReference>
<protein>
    <recommendedName>
        <fullName evidence="4">Small, acid-soluble spore protein H</fullName>
        <shortName evidence="4">SASP H</shortName>
    </recommendedName>
</protein>
<dbReference type="AlphaFoldDB" id="A0A7C8KQL8"/>
<gene>
    <name evidence="4" type="primary">sspH</name>
    <name evidence="5" type="ORF">F9U64_17595</name>
</gene>
<dbReference type="Proteomes" id="UP000480246">
    <property type="component" value="Unassembled WGS sequence"/>
</dbReference>
<organism evidence="5 6">
    <name type="scientific">Gracilibacillus oryzae</name>
    <dbReference type="NCBI Taxonomy" id="1672701"/>
    <lineage>
        <taxon>Bacteria</taxon>
        <taxon>Bacillati</taxon>
        <taxon>Bacillota</taxon>
        <taxon>Bacilli</taxon>
        <taxon>Bacillales</taxon>
        <taxon>Bacillaceae</taxon>
        <taxon>Gracilibacillus</taxon>
    </lineage>
</organism>